<evidence type="ECO:0000313" key="7">
    <source>
        <dbReference type="Proteomes" id="UP000307440"/>
    </source>
</evidence>
<dbReference type="GO" id="GO:0005634">
    <property type="term" value="C:nucleus"/>
    <property type="evidence" value="ECO:0007669"/>
    <property type="project" value="TreeGrafter"/>
</dbReference>
<dbReference type="Gene3D" id="3.40.395.10">
    <property type="entry name" value="Adenoviral Proteinase, Chain A"/>
    <property type="match status" value="1"/>
</dbReference>
<dbReference type="PANTHER" id="PTHR12606">
    <property type="entry name" value="SENTRIN/SUMO-SPECIFIC PROTEASE"/>
    <property type="match status" value="1"/>
</dbReference>
<keyword evidence="7" id="KW-1185">Reference proteome</keyword>
<keyword evidence="3" id="KW-0378">Hydrolase</keyword>
<proteinExistence type="inferred from homology"/>
<dbReference type="STRING" id="230819.A0A5C3KJA8"/>
<dbReference type="GO" id="GO:0006508">
    <property type="term" value="P:proteolysis"/>
    <property type="evidence" value="ECO:0007669"/>
    <property type="project" value="UniProtKB-KW"/>
</dbReference>
<dbReference type="GO" id="GO:0016926">
    <property type="term" value="P:protein desumoylation"/>
    <property type="evidence" value="ECO:0007669"/>
    <property type="project" value="TreeGrafter"/>
</dbReference>
<keyword evidence="4" id="KW-0788">Thiol protease</keyword>
<dbReference type="FunFam" id="3.40.395.10:FF:000001">
    <property type="entry name" value="Sentrin-specific protease 1"/>
    <property type="match status" value="1"/>
</dbReference>
<evidence type="ECO:0000259" key="5">
    <source>
        <dbReference type="PROSITE" id="PS50600"/>
    </source>
</evidence>
<dbReference type="Pfam" id="PF02902">
    <property type="entry name" value="Peptidase_C48"/>
    <property type="match status" value="1"/>
</dbReference>
<dbReference type="PANTHER" id="PTHR12606:SF141">
    <property type="entry name" value="GH15225P-RELATED"/>
    <property type="match status" value="1"/>
</dbReference>
<dbReference type="PROSITE" id="PS50600">
    <property type="entry name" value="ULP_PROTEASE"/>
    <property type="match status" value="1"/>
</dbReference>
<dbReference type="GO" id="GO:0060255">
    <property type="term" value="P:regulation of macromolecule metabolic process"/>
    <property type="evidence" value="ECO:0007669"/>
    <property type="project" value="UniProtKB-ARBA"/>
</dbReference>
<dbReference type="GO" id="GO:0080090">
    <property type="term" value="P:regulation of primary metabolic process"/>
    <property type="evidence" value="ECO:0007669"/>
    <property type="project" value="UniProtKB-ARBA"/>
</dbReference>
<dbReference type="InterPro" id="IPR003653">
    <property type="entry name" value="Peptidase_C48_C"/>
</dbReference>
<feature type="domain" description="Ubiquitin-like protease family profile" evidence="5">
    <location>
        <begin position="85"/>
        <end position="257"/>
    </location>
</feature>
<dbReference type="InterPro" id="IPR038765">
    <property type="entry name" value="Papain-like_cys_pep_sf"/>
</dbReference>
<protein>
    <submittedName>
        <fullName evidence="6">Cysteine proteinase</fullName>
    </submittedName>
</protein>
<sequence>MWPDFADMRKSLAVYFDKVAKTHNEPKVNEWAPTLEHLNKKLRDRRAAIDRQRQVKLPDSLPDEDEQAVERLFKTPGVISKCAREQVTNSDIRRLLPRSWLNDEIINFYGAMLNERSDKRDAKDPRSKLLNAYYLSTFFWAKLVKDGYEKGRLSKWTKKVDIFSKDVILIPVNHRNQHWTAAAINFKAKRFESYDSLNMAGEEVCERLREYVAAEHLNKKKKPFDFTGWKSHVAEDTPQQENGYDCGVFTCQALESLSRGEDKFIFSQKDMMYLRRRMVWEIGHAQLRQDA</sequence>
<dbReference type="Proteomes" id="UP000307440">
    <property type="component" value="Unassembled WGS sequence"/>
</dbReference>
<dbReference type="AlphaFoldDB" id="A0A5C3KJA8"/>
<evidence type="ECO:0000256" key="1">
    <source>
        <dbReference type="ARBA" id="ARBA00005234"/>
    </source>
</evidence>
<dbReference type="GO" id="GO:0016929">
    <property type="term" value="F:deSUMOylase activity"/>
    <property type="evidence" value="ECO:0007669"/>
    <property type="project" value="TreeGrafter"/>
</dbReference>
<gene>
    <name evidence="6" type="ORF">FA15DRAFT_140782</name>
</gene>
<keyword evidence="2" id="KW-0645">Protease</keyword>
<evidence type="ECO:0000256" key="3">
    <source>
        <dbReference type="ARBA" id="ARBA00022801"/>
    </source>
</evidence>
<evidence type="ECO:0000256" key="4">
    <source>
        <dbReference type="ARBA" id="ARBA00022807"/>
    </source>
</evidence>
<accession>A0A5C3KJA8</accession>
<name>A0A5C3KJA8_COPMA</name>
<evidence type="ECO:0000313" key="6">
    <source>
        <dbReference type="EMBL" id="TFK20152.1"/>
    </source>
</evidence>
<reference evidence="6 7" key="1">
    <citation type="journal article" date="2019" name="Nat. Ecol. Evol.">
        <title>Megaphylogeny resolves global patterns of mushroom evolution.</title>
        <authorList>
            <person name="Varga T."/>
            <person name="Krizsan K."/>
            <person name="Foldi C."/>
            <person name="Dima B."/>
            <person name="Sanchez-Garcia M."/>
            <person name="Sanchez-Ramirez S."/>
            <person name="Szollosi G.J."/>
            <person name="Szarkandi J.G."/>
            <person name="Papp V."/>
            <person name="Albert L."/>
            <person name="Andreopoulos W."/>
            <person name="Angelini C."/>
            <person name="Antonin V."/>
            <person name="Barry K.W."/>
            <person name="Bougher N.L."/>
            <person name="Buchanan P."/>
            <person name="Buyck B."/>
            <person name="Bense V."/>
            <person name="Catcheside P."/>
            <person name="Chovatia M."/>
            <person name="Cooper J."/>
            <person name="Damon W."/>
            <person name="Desjardin D."/>
            <person name="Finy P."/>
            <person name="Geml J."/>
            <person name="Haridas S."/>
            <person name="Hughes K."/>
            <person name="Justo A."/>
            <person name="Karasinski D."/>
            <person name="Kautmanova I."/>
            <person name="Kiss B."/>
            <person name="Kocsube S."/>
            <person name="Kotiranta H."/>
            <person name="LaButti K.M."/>
            <person name="Lechner B.E."/>
            <person name="Liimatainen K."/>
            <person name="Lipzen A."/>
            <person name="Lukacs Z."/>
            <person name="Mihaltcheva S."/>
            <person name="Morgado L.N."/>
            <person name="Niskanen T."/>
            <person name="Noordeloos M.E."/>
            <person name="Ohm R.A."/>
            <person name="Ortiz-Santana B."/>
            <person name="Ovrebo C."/>
            <person name="Racz N."/>
            <person name="Riley R."/>
            <person name="Savchenko A."/>
            <person name="Shiryaev A."/>
            <person name="Soop K."/>
            <person name="Spirin V."/>
            <person name="Szebenyi C."/>
            <person name="Tomsovsky M."/>
            <person name="Tulloss R.E."/>
            <person name="Uehling J."/>
            <person name="Grigoriev I.V."/>
            <person name="Vagvolgyi C."/>
            <person name="Papp T."/>
            <person name="Martin F.M."/>
            <person name="Miettinen O."/>
            <person name="Hibbett D.S."/>
            <person name="Nagy L.G."/>
        </authorList>
    </citation>
    <scope>NUCLEOTIDE SEQUENCE [LARGE SCALE GENOMIC DNA]</scope>
    <source>
        <strain evidence="6 7">CBS 121175</strain>
    </source>
</reference>
<evidence type="ECO:0000256" key="2">
    <source>
        <dbReference type="ARBA" id="ARBA00022670"/>
    </source>
</evidence>
<comment type="similarity">
    <text evidence="1">Belongs to the peptidase C48 family.</text>
</comment>
<organism evidence="6 7">
    <name type="scientific">Coprinopsis marcescibilis</name>
    <name type="common">Agaric fungus</name>
    <name type="synonym">Psathyrella marcescibilis</name>
    <dbReference type="NCBI Taxonomy" id="230819"/>
    <lineage>
        <taxon>Eukaryota</taxon>
        <taxon>Fungi</taxon>
        <taxon>Dikarya</taxon>
        <taxon>Basidiomycota</taxon>
        <taxon>Agaricomycotina</taxon>
        <taxon>Agaricomycetes</taxon>
        <taxon>Agaricomycetidae</taxon>
        <taxon>Agaricales</taxon>
        <taxon>Agaricineae</taxon>
        <taxon>Psathyrellaceae</taxon>
        <taxon>Coprinopsis</taxon>
    </lineage>
</organism>
<dbReference type="EMBL" id="ML210310">
    <property type="protein sequence ID" value="TFK20152.1"/>
    <property type="molecule type" value="Genomic_DNA"/>
</dbReference>
<dbReference type="OrthoDB" id="1939479at2759"/>
<dbReference type="SUPFAM" id="SSF54001">
    <property type="entry name" value="Cysteine proteinases"/>
    <property type="match status" value="1"/>
</dbReference>